<feature type="domain" description="B box-type" evidence="9">
    <location>
        <begin position="87"/>
        <end position="128"/>
    </location>
</feature>
<evidence type="ECO:0000259" key="9">
    <source>
        <dbReference type="PROSITE" id="PS50119"/>
    </source>
</evidence>
<dbReference type="Gene3D" id="2.60.120.920">
    <property type="match status" value="1"/>
</dbReference>
<keyword evidence="3" id="KW-0963">Cytoplasm</keyword>
<dbReference type="Pfam" id="PF00097">
    <property type="entry name" value="zf-C3HC4"/>
    <property type="match status" value="1"/>
</dbReference>
<accession>A0A6J2P6X2</accession>
<dbReference type="Proteomes" id="UP000504630">
    <property type="component" value="Chromosome 24"/>
</dbReference>
<feature type="domain" description="RING-type" evidence="8">
    <location>
        <begin position="14"/>
        <end position="54"/>
    </location>
</feature>
<dbReference type="InterPro" id="IPR001870">
    <property type="entry name" value="B30.2/SPRY"/>
</dbReference>
<evidence type="ECO:0000256" key="2">
    <source>
        <dbReference type="ARBA" id="ARBA00008518"/>
    </source>
</evidence>
<dbReference type="PROSITE" id="PS50089">
    <property type="entry name" value="ZF_RING_2"/>
    <property type="match status" value="1"/>
</dbReference>
<dbReference type="SMART" id="SM00589">
    <property type="entry name" value="PRY"/>
    <property type="match status" value="1"/>
</dbReference>
<gene>
    <name evidence="12" type="primary">LOC115003519</name>
</gene>
<dbReference type="Gene3D" id="3.30.160.60">
    <property type="entry name" value="Classic Zinc Finger"/>
    <property type="match status" value="1"/>
</dbReference>
<dbReference type="CDD" id="cd19800">
    <property type="entry name" value="Bbox2_xNF7-like"/>
    <property type="match status" value="1"/>
</dbReference>
<evidence type="ECO:0000256" key="1">
    <source>
        <dbReference type="ARBA" id="ARBA00004496"/>
    </source>
</evidence>
<dbReference type="PANTHER" id="PTHR24103">
    <property type="entry name" value="E3 UBIQUITIN-PROTEIN LIGASE TRIM"/>
    <property type="match status" value="1"/>
</dbReference>
<dbReference type="SUPFAM" id="SSF57850">
    <property type="entry name" value="RING/U-box"/>
    <property type="match status" value="1"/>
</dbReference>
<protein>
    <submittedName>
        <fullName evidence="12">Zinc-binding protein A33-like</fullName>
    </submittedName>
</protein>
<dbReference type="PROSITE" id="PS50188">
    <property type="entry name" value="B302_SPRY"/>
    <property type="match status" value="1"/>
</dbReference>
<dbReference type="InterPro" id="IPR043136">
    <property type="entry name" value="B30.2/SPRY_sf"/>
</dbReference>
<dbReference type="InterPro" id="IPR013320">
    <property type="entry name" value="ConA-like_dom_sf"/>
</dbReference>
<dbReference type="InterPro" id="IPR018957">
    <property type="entry name" value="Znf_C3HC4_RING-type"/>
</dbReference>
<sequence>MAANTSPYEMECTCPVCCDIFEDPVVLLCSHSFCKLCLQKWWRQSGLKTCPDCKAMFPMAQPPRNLRLRNLCDNLRREKSQRAKSESKDLICSLHSEKLKMFCQDDQQLICVICRDAQKHKKHNCVPINEAAEPSRAQLKLKMVHLKTKLGLFKNETLTSDKMASHIQLQAQQTEKTIKGEFRKLFQFLRAEEAARIDAVRKEAALKTEAMNIRIVHLTADMSSLTDTIKTIEMEMKAEDISFMLNIKSTMERSQSNLPDPETPSGALIDEAKHIGNLLFTVWKKMENIIQYTPVILDPNTGNSTLIISEHLTRSTNSDKYSQFPENPERLSNCKVLGSAGFNSGKHSWDVEVKGFWTVGVAAKDNIYKNIWAIYVCVCSGILCELTPEDYVQIVSENSFPQKVRVQLDYDQGILSFFDLDRKTLVHTIKYTFTKTVFPYFSEEVKILPSELLVGIRRPR</sequence>
<dbReference type="InterPro" id="IPR013083">
    <property type="entry name" value="Znf_RING/FYVE/PHD"/>
</dbReference>
<dbReference type="Pfam" id="PF00643">
    <property type="entry name" value="zf-B_box"/>
    <property type="match status" value="1"/>
</dbReference>
<keyword evidence="4" id="KW-0479">Metal-binding</keyword>
<dbReference type="GeneID" id="115003519"/>
<evidence type="ECO:0000256" key="3">
    <source>
        <dbReference type="ARBA" id="ARBA00022490"/>
    </source>
</evidence>
<evidence type="ECO:0000259" key="8">
    <source>
        <dbReference type="PROSITE" id="PS50089"/>
    </source>
</evidence>
<evidence type="ECO:0000256" key="7">
    <source>
        <dbReference type="PROSITE-ProRule" id="PRU00024"/>
    </source>
</evidence>
<keyword evidence="11" id="KW-1185">Reference proteome</keyword>
<dbReference type="InterPro" id="IPR000315">
    <property type="entry name" value="Znf_B-box"/>
</dbReference>
<reference evidence="12" key="1">
    <citation type="submission" date="2025-08" db="UniProtKB">
        <authorList>
            <consortium name="RefSeq"/>
        </authorList>
    </citation>
    <scope>IDENTIFICATION</scope>
</reference>
<evidence type="ECO:0000313" key="12">
    <source>
        <dbReference type="RefSeq" id="XP_029281200.1"/>
    </source>
</evidence>
<dbReference type="SMART" id="SM00336">
    <property type="entry name" value="BBOX"/>
    <property type="match status" value="1"/>
</dbReference>
<evidence type="ECO:0000259" key="10">
    <source>
        <dbReference type="PROSITE" id="PS50188"/>
    </source>
</evidence>
<keyword evidence="6" id="KW-0862">Zinc</keyword>
<dbReference type="SUPFAM" id="SSF49899">
    <property type="entry name" value="Concanavalin A-like lectins/glucanases"/>
    <property type="match status" value="1"/>
</dbReference>
<dbReference type="InterPro" id="IPR003879">
    <property type="entry name" value="Butyrophylin_SPRY"/>
</dbReference>
<dbReference type="SUPFAM" id="SSF57845">
    <property type="entry name" value="B-box zinc-binding domain"/>
    <property type="match status" value="1"/>
</dbReference>
<dbReference type="RefSeq" id="XP_029281200.1">
    <property type="nucleotide sequence ID" value="XM_029425340.1"/>
</dbReference>
<name>A0A6J2P6X2_COTGO</name>
<dbReference type="InParanoid" id="A0A6J2P6X2"/>
<dbReference type="KEGG" id="cgob:115003519"/>
<evidence type="ECO:0000256" key="4">
    <source>
        <dbReference type="ARBA" id="ARBA00022723"/>
    </source>
</evidence>
<dbReference type="InterPro" id="IPR001841">
    <property type="entry name" value="Znf_RING"/>
</dbReference>
<comment type="similarity">
    <text evidence="2">Belongs to the TRIM/RBCC family.</text>
</comment>
<dbReference type="Pfam" id="PF13765">
    <property type="entry name" value="PRY"/>
    <property type="match status" value="1"/>
</dbReference>
<feature type="domain" description="B30.2/SPRY" evidence="10">
    <location>
        <begin position="275"/>
        <end position="459"/>
    </location>
</feature>
<dbReference type="Gene3D" id="3.30.40.10">
    <property type="entry name" value="Zinc/RING finger domain, C3HC4 (zinc finger)"/>
    <property type="match status" value="1"/>
</dbReference>
<dbReference type="GO" id="GO:0005737">
    <property type="term" value="C:cytoplasm"/>
    <property type="evidence" value="ECO:0007669"/>
    <property type="project" value="UniProtKB-SubCell"/>
</dbReference>
<evidence type="ECO:0000256" key="5">
    <source>
        <dbReference type="ARBA" id="ARBA00022771"/>
    </source>
</evidence>
<dbReference type="AlphaFoldDB" id="A0A6J2P6X2"/>
<evidence type="ECO:0000313" key="11">
    <source>
        <dbReference type="Proteomes" id="UP000504630"/>
    </source>
</evidence>
<proteinExistence type="inferred from homology"/>
<dbReference type="SMART" id="SM00184">
    <property type="entry name" value="RING"/>
    <property type="match status" value="1"/>
</dbReference>
<dbReference type="GO" id="GO:0008270">
    <property type="term" value="F:zinc ion binding"/>
    <property type="evidence" value="ECO:0007669"/>
    <property type="project" value="UniProtKB-KW"/>
</dbReference>
<dbReference type="InterPro" id="IPR017907">
    <property type="entry name" value="Znf_RING_CS"/>
</dbReference>
<dbReference type="PRINTS" id="PR01407">
    <property type="entry name" value="BUTYPHLNCDUF"/>
</dbReference>
<keyword evidence="5 7" id="KW-0863">Zinc-finger</keyword>
<organism evidence="11 12">
    <name type="scientific">Cottoperca gobio</name>
    <name type="common">Frogmouth</name>
    <name type="synonym">Aphritis gobio</name>
    <dbReference type="NCBI Taxonomy" id="56716"/>
    <lineage>
        <taxon>Eukaryota</taxon>
        <taxon>Metazoa</taxon>
        <taxon>Chordata</taxon>
        <taxon>Craniata</taxon>
        <taxon>Vertebrata</taxon>
        <taxon>Euteleostomi</taxon>
        <taxon>Actinopterygii</taxon>
        <taxon>Neopterygii</taxon>
        <taxon>Teleostei</taxon>
        <taxon>Neoteleostei</taxon>
        <taxon>Acanthomorphata</taxon>
        <taxon>Eupercaria</taxon>
        <taxon>Perciformes</taxon>
        <taxon>Notothenioidei</taxon>
        <taxon>Bovichtidae</taxon>
        <taxon>Cottoperca</taxon>
    </lineage>
</organism>
<comment type="subcellular location">
    <subcellularLocation>
        <location evidence="1">Cytoplasm</location>
    </subcellularLocation>
</comment>
<evidence type="ECO:0000256" key="6">
    <source>
        <dbReference type="ARBA" id="ARBA00022833"/>
    </source>
</evidence>
<dbReference type="PROSITE" id="PS50119">
    <property type="entry name" value="ZF_BBOX"/>
    <property type="match status" value="1"/>
</dbReference>
<dbReference type="OrthoDB" id="654191at2759"/>
<dbReference type="InterPro" id="IPR006574">
    <property type="entry name" value="PRY"/>
</dbReference>
<dbReference type="PROSITE" id="PS00518">
    <property type="entry name" value="ZF_RING_1"/>
    <property type="match status" value="1"/>
</dbReference>
<dbReference type="InterPro" id="IPR050143">
    <property type="entry name" value="TRIM/RBCC"/>
</dbReference>